<organism evidence="9 10">
    <name type="scientific">Colletotrichum incanum</name>
    <name type="common">Soybean anthracnose fungus</name>
    <dbReference type="NCBI Taxonomy" id="1573173"/>
    <lineage>
        <taxon>Eukaryota</taxon>
        <taxon>Fungi</taxon>
        <taxon>Dikarya</taxon>
        <taxon>Ascomycota</taxon>
        <taxon>Pezizomycotina</taxon>
        <taxon>Sordariomycetes</taxon>
        <taxon>Hypocreomycetidae</taxon>
        <taxon>Glomerellales</taxon>
        <taxon>Glomerellaceae</taxon>
        <taxon>Colletotrichum</taxon>
        <taxon>Colletotrichum spaethianum species complex</taxon>
    </lineage>
</organism>
<evidence type="ECO:0000256" key="4">
    <source>
        <dbReference type="ARBA" id="ARBA00022723"/>
    </source>
</evidence>
<accession>A0A167B583</accession>
<evidence type="ECO:0000256" key="5">
    <source>
        <dbReference type="ARBA" id="ARBA00023004"/>
    </source>
</evidence>
<dbReference type="STRING" id="1573173.A0A167B583"/>
<evidence type="ECO:0000313" key="10">
    <source>
        <dbReference type="Proteomes" id="UP000076584"/>
    </source>
</evidence>
<comment type="caution">
    <text evidence="9">The sequence shown here is derived from an EMBL/GenBank/DDBJ whole genome shotgun (WGS) entry which is preliminary data.</text>
</comment>
<evidence type="ECO:0000256" key="2">
    <source>
        <dbReference type="ARBA" id="ARBA00010617"/>
    </source>
</evidence>
<keyword evidence="6" id="KW-0503">Monooxygenase</keyword>
<keyword evidence="8" id="KW-0472">Membrane</keyword>
<dbReference type="InterPro" id="IPR002403">
    <property type="entry name" value="Cyt_P450_E_grp-IV"/>
</dbReference>
<keyword evidence="3 7" id="KW-0349">Heme</keyword>
<keyword evidence="10" id="KW-1185">Reference proteome</keyword>
<dbReference type="GO" id="GO:0020037">
    <property type="term" value="F:heme binding"/>
    <property type="evidence" value="ECO:0007669"/>
    <property type="project" value="InterPro"/>
</dbReference>
<dbReference type="GO" id="GO:0005506">
    <property type="term" value="F:iron ion binding"/>
    <property type="evidence" value="ECO:0007669"/>
    <property type="project" value="InterPro"/>
</dbReference>
<evidence type="ECO:0000256" key="6">
    <source>
        <dbReference type="ARBA" id="ARBA00023033"/>
    </source>
</evidence>
<dbReference type="Pfam" id="PF00067">
    <property type="entry name" value="p450"/>
    <property type="match status" value="1"/>
</dbReference>
<dbReference type="PANTHER" id="PTHR24304">
    <property type="entry name" value="CYTOCHROME P450 FAMILY 7"/>
    <property type="match status" value="1"/>
</dbReference>
<dbReference type="InterPro" id="IPR036396">
    <property type="entry name" value="Cyt_P450_sf"/>
</dbReference>
<name>A0A167B583_COLIC</name>
<keyword evidence="5 7" id="KW-0408">Iron</keyword>
<dbReference type="GO" id="GO:0016705">
    <property type="term" value="F:oxidoreductase activity, acting on paired donors, with incorporation or reduction of molecular oxygen"/>
    <property type="evidence" value="ECO:0007669"/>
    <property type="project" value="InterPro"/>
</dbReference>
<comment type="similarity">
    <text evidence="2">Belongs to the cytochrome P450 family.</text>
</comment>
<evidence type="ECO:0000256" key="1">
    <source>
        <dbReference type="ARBA" id="ARBA00001971"/>
    </source>
</evidence>
<feature type="non-terminal residue" evidence="9">
    <location>
        <position position="1"/>
    </location>
</feature>
<gene>
    <name evidence="9" type="ORF">CI238_06654</name>
</gene>
<comment type="cofactor">
    <cofactor evidence="1 7">
        <name>heme</name>
        <dbReference type="ChEBI" id="CHEBI:30413"/>
    </cofactor>
</comment>
<dbReference type="EMBL" id="LFIW01001785">
    <property type="protein sequence ID" value="KZL80901.1"/>
    <property type="molecule type" value="Genomic_DNA"/>
</dbReference>
<protein>
    <submittedName>
        <fullName evidence="9">Cytochrome p450 6a1</fullName>
    </submittedName>
</protein>
<dbReference type="GO" id="GO:0004497">
    <property type="term" value="F:monooxygenase activity"/>
    <property type="evidence" value="ECO:0007669"/>
    <property type="project" value="UniProtKB-KW"/>
</dbReference>
<dbReference type="InterPro" id="IPR001128">
    <property type="entry name" value="Cyt_P450"/>
</dbReference>
<dbReference type="Gene3D" id="1.10.630.10">
    <property type="entry name" value="Cytochrome P450"/>
    <property type="match status" value="1"/>
</dbReference>
<dbReference type="Proteomes" id="UP000076584">
    <property type="component" value="Unassembled WGS sequence"/>
</dbReference>
<proteinExistence type="inferred from homology"/>
<keyword evidence="8" id="KW-0812">Transmembrane</keyword>
<keyword evidence="6" id="KW-0560">Oxidoreductase</keyword>
<dbReference type="AlphaFoldDB" id="A0A167B583"/>
<dbReference type="PRINTS" id="PR00465">
    <property type="entry name" value="EP450IV"/>
</dbReference>
<evidence type="ECO:0000313" key="9">
    <source>
        <dbReference type="EMBL" id="KZL80901.1"/>
    </source>
</evidence>
<reference evidence="9" key="1">
    <citation type="submission" date="2015-06" db="EMBL/GenBank/DDBJ databases">
        <title>Survival trade-offs in plant roots during colonization by closely related pathogenic and mutualistic fungi.</title>
        <authorList>
            <person name="Hacquard S."/>
            <person name="Kracher B."/>
            <person name="Hiruma K."/>
            <person name="Weinman A."/>
            <person name="Muench P."/>
            <person name="Garrido Oter R."/>
            <person name="Ver Loren van Themaat E."/>
            <person name="Dallerey J.-F."/>
            <person name="Damm U."/>
            <person name="Henrissat B."/>
            <person name="Lespinet O."/>
            <person name="Thon M."/>
            <person name="Kemen E."/>
            <person name="McHardy A.C."/>
            <person name="Schulze-Lefert P."/>
            <person name="O'Connell R.J."/>
        </authorList>
    </citation>
    <scope>NUCLEOTIDE SEQUENCE [LARGE SCALE GENOMIC DNA]</scope>
    <source>
        <strain evidence="9">MAFF 238704</strain>
    </source>
</reference>
<dbReference type="PANTHER" id="PTHR24304:SF2">
    <property type="entry name" value="24-HYDROXYCHOLESTEROL 7-ALPHA-HYDROXYLASE"/>
    <property type="match status" value="1"/>
</dbReference>
<evidence type="ECO:0000256" key="3">
    <source>
        <dbReference type="ARBA" id="ARBA00022617"/>
    </source>
</evidence>
<evidence type="ECO:0000256" key="8">
    <source>
        <dbReference type="SAM" id="Phobius"/>
    </source>
</evidence>
<keyword evidence="4 7" id="KW-0479">Metal-binding</keyword>
<feature type="transmembrane region" description="Helical" evidence="8">
    <location>
        <begin position="35"/>
        <end position="54"/>
    </location>
</feature>
<keyword evidence="8" id="KW-1133">Transmembrane helix</keyword>
<dbReference type="InterPro" id="IPR050529">
    <property type="entry name" value="CYP450_sterol_14alpha_dmase"/>
</dbReference>
<dbReference type="CDD" id="cd00302">
    <property type="entry name" value="cytochrome_P450"/>
    <property type="match status" value="1"/>
</dbReference>
<evidence type="ECO:0000256" key="7">
    <source>
        <dbReference type="PIRSR" id="PIRSR602403-1"/>
    </source>
</evidence>
<sequence>LSVTNETKPRQPVLIVDMSLAAAASVALHPQKWPMSIWVLLLTGLAYAVGALVYRPSFPRNAPRLFKGYPVLGTPRFFSQRGDFLNEGRRFANSGNWSFYFGKMRIVGLSGDAGRHLFFENRDLDFSKGYGALFNATPKIDISNGPSSEDDFGSKFNRSLVRLLRKDVLSDRLHLLIGDTRHTMDALASRIDPSSKFGMSDPFEDMYRLVFQLTMRTVGCDEIAEDSDLLQRVLGIFESIDAAATATKVMFPWMPTMGHLRRVYSGAQMYTILEKVIRERKNRGVGGNDALQFLMDNGDSTIEMVAFLVGALFAGQINSGINAAYLLCYLAADEHWYREMRKEVDGVIARRRRSEEQTAEEILAKMNMEEWEAEFPLIDLGLRETIRHTLTGCGFRYNGSGKDVPIGKTGEVVPRDSYVVYHFDTTHMDPNFFTDPLRWDPGRYLPGREEDKKDPHAFIGWGTGRHPCLGMRFAKLEMAVTTALFIARFDFHLVDVNGKKMDKVPETSVDRNNHSASKPKEKMFLKFKLRT</sequence>
<dbReference type="SUPFAM" id="SSF48264">
    <property type="entry name" value="Cytochrome P450"/>
    <property type="match status" value="1"/>
</dbReference>
<feature type="binding site" description="axial binding residue" evidence="7">
    <location>
        <position position="468"/>
    </location>
    <ligand>
        <name>heme</name>
        <dbReference type="ChEBI" id="CHEBI:30413"/>
    </ligand>
    <ligandPart>
        <name>Fe</name>
        <dbReference type="ChEBI" id="CHEBI:18248"/>
    </ligandPart>
</feature>